<feature type="transmembrane region" description="Helical" evidence="5">
    <location>
        <begin position="140"/>
        <end position="159"/>
    </location>
</feature>
<dbReference type="Gene3D" id="1.20.1250.20">
    <property type="entry name" value="MFS general substrate transporter like domains"/>
    <property type="match status" value="1"/>
</dbReference>
<name>A0ABS1LP74_9MICO</name>
<dbReference type="PANTHER" id="PTHR42718:SF42">
    <property type="entry name" value="EXPORT PROTEIN"/>
    <property type="match status" value="1"/>
</dbReference>
<dbReference type="RefSeq" id="WP_201849608.1">
    <property type="nucleotide sequence ID" value="NZ_JABBYC010000040.1"/>
</dbReference>
<dbReference type="CDD" id="cd17321">
    <property type="entry name" value="MFS_MMR_MDR_like"/>
    <property type="match status" value="1"/>
</dbReference>
<feature type="transmembrane region" description="Helical" evidence="5">
    <location>
        <begin position="82"/>
        <end position="101"/>
    </location>
</feature>
<feature type="transmembrane region" description="Helical" evidence="5">
    <location>
        <begin position="271"/>
        <end position="294"/>
    </location>
</feature>
<feature type="transmembrane region" description="Helical" evidence="5">
    <location>
        <begin position="335"/>
        <end position="355"/>
    </location>
</feature>
<proteinExistence type="predicted"/>
<protein>
    <submittedName>
        <fullName evidence="7">MFS transporter</fullName>
    </submittedName>
</protein>
<evidence type="ECO:0000259" key="6">
    <source>
        <dbReference type="PROSITE" id="PS50850"/>
    </source>
</evidence>
<feature type="domain" description="Major facilitator superfamily (MFS) profile" evidence="6">
    <location>
        <begin position="16"/>
        <end position="463"/>
    </location>
</feature>
<feature type="transmembrane region" description="Helical" evidence="5">
    <location>
        <begin position="54"/>
        <end position="73"/>
    </location>
</feature>
<keyword evidence="2 5" id="KW-0812">Transmembrane</keyword>
<evidence type="ECO:0000256" key="4">
    <source>
        <dbReference type="ARBA" id="ARBA00023136"/>
    </source>
</evidence>
<dbReference type="Gene3D" id="1.20.1720.10">
    <property type="entry name" value="Multidrug resistance protein D"/>
    <property type="match status" value="1"/>
</dbReference>
<dbReference type="Proteomes" id="UP000675409">
    <property type="component" value="Unassembled WGS sequence"/>
</dbReference>
<keyword evidence="4 5" id="KW-0472">Membrane</keyword>
<sequence>MATARLRIGSAQGRWVLTGTVMGSSLVMLDGSVVNVVLAPISRDLTVGFTGLQWITNAYTLTLAALILIGGVLGDRWGRRRTFLVGTVWFTLASVLCAVSAGEGMLIAARALQGVGAALVTPGSLAIISASFDRADRAKAIGAWSGLAGVSTAVAPLLGGWLAGYSWRLVFLINVPLAAMIIWTGIRHVPESRDESATGSRIDLPGAALVVLTLAFLTWGLTEAGPAGWTPAVTGAVGLACLCGAAFVIVERRARDPLVRLDLFTDRVFAASNVVTLFMYGALSLYFLLVVLQLQLVTGWSPLAAGLAGLPVTILMLLLSARFGALSERIGPRPLMSGGTVLAGCGFLLGLRIDADATYLTDVLPTAVLLGLGLSVAVAPLTAAALGAAPENLAGIASGINNAIARSAGLLAIAVVPVIAGLSTTATGDSAGLTAGYRTAMLIGAGLLGVAALASWFGLAGTGPRAGARQEAGARLPVHRMNQCPVDSPAGHPHER</sequence>
<feature type="transmembrane region" description="Helical" evidence="5">
    <location>
        <begin position="107"/>
        <end position="128"/>
    </location>
</feature>
<accession>A0ABS1LP74</accession>
<feature type="transmembrane region" description="Helical" evidence="5">
    <location>
        <begin position="440"/>
        <end position="459"/>
    </location>
</feature>
<feature type="transmembrane region" description="Helical" evidence="5">
    <location>
        <begin position="410"/>
        <end position="428"/>
    </location>
</feature>
<dbReference type="PANTHER" id="PTHR42718">
    <property type="entry name" value="MAJOR FACILITATOR SUPERFAMILY MULTIDRUG TRANSPORTER MFSC"/>
    <property type="match status" value="1"/>
</dbReference>
<keyword evidence="8" id="KW-1185">Reference proteome</keyword>
<evidence type="ECO:0000256" key="5">
    <source>
        <dbReference type="SAM" id="Phobius"/>
    </source>
</evidence>
<reference evidence="7 8" key="1">
    <citation type="journal article" date="2021" name="Arch. Microbiol.">
        <title>Myceligenerans indicum sp. nov., an actinobacterium isolated from mangrove sediment of Sundarbans, India.</title>
        <authorList>
            <person name="Asha K."/>
            <person name="Bhadury P."/>
        </authorList>
    </citation>
    <scope>NUCLEOTIDE SEQUENCE [LARGE SCALE GENOMIC DNA]</scope>
    <source>
        <strain evidence="7 8">I2</strain>
    </source>
</reference>
<feature type="transmembrane region" description="Helical" evidence="5">
    <location>
        <begin position="21"/>
        <end position="42"/>
    </location>
</feature>
<comment type="caution">
    <text evidence="7">The sequence shown here is derived from an EMBL/GenBank/DDBJ whole genome shotgun (WGS) entry which is preliminary data.</text>
</comment>
<dbReference type="InterPro" id="IPR036259">
    <property type="entry name" value="MFS_trans_sf"/>
</dbReference>
<evidence type="ECO:0000256" key="1">
    <source>
        <dbReference type="ARBA" id="ARBA00004651"/>
    </source>
</evidence>
<feature type="transmembrane region" description="Helical" evidence="5">
    <location>
        <begin position="204"/>
        <end position="222"/>
    </location>
</feature>
<evidence type="ECO:0000313" key="7">
    <source>
        <dbReference type="EMBL" id="MBL0887978.1"/>
    </source>
</evidence>
<dbReference type="SUPFAM" id="SSF103473">
    <property type="entry name" value="MFS general substrate transporter"/>
    <property type="match status" value="1"/>
</dbReference>
<evidence type="ECO:0000256" key="3">
    <source>
        <dbReference type="ARBA" id="ARBA00022989"/>
    </source>
</evidence>
<dbReference type="EMBL" id="JABBYC010000040">
    <property type="protein sequence ID" value="MBL0887978.1"/>
    <property type="molecule type" value="Genomic_DNA"/>
</dbReference>
<keyword evidence="3 5" id="KW-1133">Transmembrane helix</keyword>
<feature type="transmembrane region" description="Helical" evidence="5">
    <location>
        <begin position="165"/>
        <end position="183"/>
    </location>
</feature>
<evidence type="ECO:0000313" key="8">
    <source>
        <dbReference type="Proteomes" id="UP000675409"/>
    </source>
</evidence>
<dbReference type="Pfam" id="PF07690">
    <property type="entry name" value="MFS_1"/>
    <property type="match status" value="1"/>
</dbReference>
<feature type="transmembrane region" description="Helical" evidence="5">
    <location>
        <begin position="228"/>
        <end position="250"/>
    </location>
</feature>
<organism evidence="7 8">
    <name type="scientific">Myceligenerans indicum</name>
    <dbReference type="NCBI Taxonomy" id="2593663"/>
    <lineage>
        <taxon>Bacteria</taxon>
        <taxon>Bacillati</taxon>
        <taxon>Actinomycetota</taxon>
        <taxon>Actinomycetes</taxon>
        <taxon>Micrococcales</taxon>
        <taxon>Promicromonosporaceae</taxon>
        <taxon>Myceligenerans</taxon>
    </lineage>
</organism>
<comment type="subcellular location">
    <subcellularLocation>
        <location evidence="1">Cell membrane</location>
        <topology evidence="1">Multi-pass membrane protein</topology>
    </subcellularLocation>
</comment>
<evidence type="ECO:0000256" key="2">
    <source>
        <dbReference type="ARBA" id="ARBA00022692"/>
    </source>
</evidence>
<dbReference type="InterPro" id="IPR020846">
    <property type="entry name" value="MFS_dom"/>
</dbReference>
<feature type="transmembrane region" description="Helical" evidence="5">
    <location>
        <begin position="367"/>
        <end position="389"/>
    </location>
</feature>
<dbReference type="PROSITE" id="PS50850">
    <property type="entry name" value="MFS"/>
    <property type="match status" value="1"/>
</dbReference>
<dbReference type="InterPro" id="IPR011701">
    <property type="entry name" value="MFS"/>
</dbReference>
<gene>
    <name evidence="7" type="ORF">HGK34_17100</name>
</gene>
<feature type="transmembrane region" description="Helical" evidence="5">
    <location>
        <begin position="300"/>
        <end position="323"/>
    </location>
</feature>